<dbReference type="InterPro" id="IPR006311">
    <property type="entry name" value="TAT_signal"/>
</dbReference>
<evidence type="ECO:0000313" key="1">
    <source>
        <dbReference type="EMBL" id="MBB5866796.1"/>
    </source>
</evidence>
<evidence type="ECO:0000313" key="2">
    <source>
        <dbReference type="Proteomes" id="UP000587527"/>
    </source>
</evidence>
<dbReference type="AlphaFoldDB" id="A0A841BHZ5"/>
<gene>
    <name evidence="1" type="ORF">F4553_000175</name>
</gene>
<name>A0A841BHZ5_9ACTN</name>
<reference evidence="1 2" key="1">
    <citation type="submission" date="2020-08" db="EMBL/GenBank/DDBJ databases">
        <title>Sequencing the genomes of 1000 actinobacteria strains.</title>
        <authorList>
            <person name="Klenk H.-P."/>
        </authorList>
    </citation>
    <scope>NUCLEOTIDE SEQUENCE [LARGE SCALE GENOMIC DNA]</scope>
    <source>
        <strain evidence="1 2">DSM 45362</strain>
    </source>
</reference>
<dbReference type="EMBL" id="JACHMN010000001">
    <property type="protein sequence ID" value="MBB5866796.1"/>
    <property type="molecule type" value="Genomic_DNA"/>
</dbReference>
<dbReference type="PROSITE" id="PS51318">
    <property type="entry name" value="TAT"/>
    <property type="match status" value="1"/>
</dbReference>
<protein>
    <submittedName>
        <fullName evidence="1">Uncharacterized protein</fullName>
    </submittedName>
</protein>
<dbReference type="Proteomes" id="UP000587527">
    <property type="component" value="Unassembled WGS sequence"/>
</dbReference>
<comment type="caution">
    <text evidence="1">The sequence shown here is derived from an EMBL/GenBank/DDBJ whole genome shotgun (WGS) entry which is preliminary data.</text>
</comment>
<organism evidence="1 2">
    <name type="scientific">Allocatelliglobosispora scoriae</name>
    <dbReference type="NCBI Taxonomy" id="643052"/>
    <lineage>
        <taxon>Bacteria</taxon>
        <taxon>Bacillati</taxon>
        <taxon>Actinomycetota</taxon>
        <taxon>Actinomycetes</taxon>
        <taxon>Micromonosporales</taxon>
        <taxon>Micromonosporaceae</taxon>
        <taxon>Allocatelliglobosispora</taxon>
    </lineage>
</organism>
<proteinExistence type="predicted"/>
<sequence>MDPSVSSPNAVEGGVERRTVLKAAGVVGLAAAAGATVLAESAQAASQNVDFWISIGNARTVDGNPSKITITVEVGNAGTEAATQPVRVILITPYYANFDHAARPYFLFNRYIVQNADPAVPEMMELIIPAAKLGVHQGEKFDVGLDLLQDGPRLFDMMSGYVLAGGDTETSLLNNEAIASVDVPIGPPLSLPPGRNPVNFFFISETALLRTGQTANQVIKVGAVDAMPALNTARFIYVSPYRAKINRNVAPGNWTFLHSETDVRIPDVVSIPVSPLNLIPNLPIGSLLAINIPLVASDRALACRGGKGFLAVSATGSDFDVQPQIAMGRIATIQPI</sequence>
<accession>A0A841BHZ5</accession>
<keyword evidence="2" id="KW-1185">Reference proteome</keyword>
<dbReference type="RefSeq" id="WP_184830850.1">
    <property type="nucleotide sequence ID" value="NZ_JACHMN010000001.1"/>
</dbReference>